<dbReference type="Pfam" id="PF03357">
    <property type="entry name" value="Snf7"/>
    <property type="match status" value="1"/>
</dbReference>
<dbReference type="STRING" id="81985.R0HHD4"/>
<proteinExistence type="predicted"/>
<evidence type="ECO:0000313" key="3">
    <source>
        <dbReference type="Proteomes" id="UP000029121"/>
    </source>
</evidence>
<dbReference type="Proteomes" id="UP000029121">
    <property type="component" value="Unassembled WGS sequence"/>
</dbReference>
<dbReference type="eggNOG" id="KOG3229">
    <property type="taxonomic scope" value="Eukaryota"/>
</dbReference>
<accession>R0HHD4</accession>
<dbReference type="PANTHER" id="PTHR10476">
    <property type="entry name" value="CHARGED MULTIVESICULAR BODY PROTEIN"/>
    <property type="match status" value="1"/>
</dbReference>
<dbReference type="Gene3D" id="6.10.140.1230">
    <property type="match status" value="1"/>
</dbReference>
<evidence type="ECO:0000256" key="1">
    <source>
        <dbReference type="SAM" id="Coils"/>
    </source>
</evidence>
<keyword evidence="1" id="KW-0175">Coiled coil</keyword>
<feature type="coiled-coil region" evidence="1">
    <location>
        <begin position="55"/>
        <end position="82"/>
    </location>
</feature>
<protein>
    <submittedName>
        <fullName evidence="2">Uncharacterized protein</fullName>
    </submittedName>
</protein>
<feature type="non-terminal residue" evidence="2">
    <location>
        <position position="1"/>
    </location>
</feature>
<keyword evidence="3" id="KW-1185">Reference proteome</keyword>
<reference evidence="3" key="1">
    <citation type="journal article" date="2013" name="Nat. Genet.">
        <title>The Capsella rubella genome and the genomic consequences of rapid mating system evolution.</title>
        <authorList>
            <person name="Slotte T."/>
            <person name="Hazzouri K.M."/>
            <person name="Agren J.A."/>
            <person name="Koenig D."/>
            <person name="Maumus F."/>
            <person name="Guo Y.L."/>
            <person name="Steige K."/>
            <person name="Platts A.E."/>
            <person name="Escobar J.S."/>
            <person name="Newman L.K."/>
            <person name="Wang W."/>
            <person name="Mandakova T."/>
            <person name="Vello E."/>
            <person name="Smith L.M."/>
            <person name="Henz S.R."/>
            <person name="Steffen J."/>
            <person name="Takuno S."/>
            <person name="Brandvain Y."/>
            <person name="Coop G."/>
            <person name="Andolfatto P."/>
            <person name="Hu T.T."/>
            <person name="Blanchette M."/>
            <person name="Clark R.M."/>
            <person name="Quesneville H."/>
            <person name="Nordborg M."/>
            <person name="Gaut B.S."/>
            <person name="Lysak M.A."/>
            <person name="Jenkins J."/>
            <person name="Grimwood J."/>
            <person name="Chapman J."/>
            <person name="Prochnik S."/>
            <person name="Shu S."/>
            <person name="Rokhsar D."/>
            <person name="Schmutz J."/>
            <person name="Weigel D."/>
            <person name="Wright S.I."/>
        </authorList>
    </citation>
    <scope>NUCLEOTIDE SEQUENCE [LARGE SCALE GENOMIC DNA]</scope>
    <source>
        <strain evidence="3">cv. Monte Gargano</strain>
    </source>
</reference>
<dbReference type="AlphaFoldDB" id="R0HHD4"/>
<dbReference type="OrthoDB" id="2329734at2759"/>
<name>R0HHD4_9BRAS</name>
<gene>
    <name evidence="2" type="ORF">CARUB_v10017855mg</name>
</gene>
<organism evidence="2 3">
    <name type="scientific">Capsella rubella</name>
    <dbReference type="NCBI Taxonomy" id="81985"/>
    <lineage>
        <taxon>Eukaryota</taxon>
        <taxon>Viridiplantae</taxon>
        <taxon>Streptophyta</taxon>
        <taxon>Embryophyta</taxon>
        <taxon>Tracheophyta</taxon>
        <taxon>Spermatophyta</taxon>
        <taxon>Magnoliopsida</taxon>
        <taxon>eudicotyledons</taxon>
        <taxon>Gunneridae</taxon>
        <taxon>Pentapetalae</taxon>
        <taxon>rosids</taxon>
        <taxon>malvids</taxon>
        <taxon>Brassicales</taxon>
        <taxon>Brassicaceae</taxon>
        <taxon>Camelineae</taxon>
        <taxon>Capsella</taxon>
    </lineage>
</organism>
<dbReference type="KEGG" id="crb:17886897"/>
<dbReference type="GO" id="GO:0007034">
    <property type="term" value="P:vacuolar transport"/>
    <property type="evidence" value="ECO:0007669"/>
    <property type="project" value="InterPro"/>
</dbReference>
<evidence type="ECO:0000313" key="2">
    <source>
        <dbReference type="EMBL" id="EOA24590.1"/>
    </source>
</evidence>
<dbReference type="InterPro" id="IPR005024">
    <property type="entry name" value="Snf7_fam"/>
</dbReference>
<dbReference type="EMBL" id="KB870809">
    <property type="protein sequence ID" value="EOA24590.1"/>
    <property type="molecule type" value="Genomic_DNA"/>
</dbReference>
<sequence>SDSKSNGIIAQRRSSKILEFGKKNSEISRSKKEMKRLMKMIKPKPGPKQQLRDWQKKLRHECLNIERQIRDIEREERKVQKDIKGSAKRNDMVTAKGLARDIVRSRRIVKRLYENKAQLSSISMHLAESVGTAVTVGNLSKSAEVMNLVNNLMKVPDMALKMQEFSKELTKAGVIDEFVSDAVDDALDYEDVEDEIEEEVEKVLTAIAGETAAQLPEAVKKEKINVPARKTKISPEEESIAQGVGNEEELEEIGARFAKLRS</sequence>